<evidence type="ECO:0000256" key="4">
    <source>
        <dbReference type="ARBA" id="ARBA00022475"/>
    </source>
</evidence>
<keyword evidence="5 8" id="KW-0812">Transmembrane</keyword>
<feature type="transmembrane region" description="Helical" evidence="8">
    <location>
        <begin position="14"/>
        <end position="39"/>
    </location>
</feature>
<dbReference type="EMBL" id="JBHRYJ010000001">
    <property type="protein sequence ID" value="MFC3675772.1"/>
    <property type="molecule type" value="Genomic_DNA"/>
</dbReference>
<dbReference type="Pfam" id="PF01925">
    <property type="entry name" value="TauE"/>
    <property type="match status" value="1"/>
</dbReference>
<evidence type="ECO:0000313" key="9">
    <source>
        <dbReference type="EMBL" id="MFC3675772.1"/>
    </source>
</evidence>
<evidence type="ECO:0000256" key="5">
    <source>
        <dbReference type="ARBA" id="ARBA00022692"/>
    </source>
</evidence>
<organism evidence="9 10">
    <name type="scientific">Ferrovibrio xuzhouensis</name>
    <dbReference type="NCBI Taxonomy" id="1576914"/>
    <lineage>
        <taxon>Bacteria</taxon>
        <taxon>Pseudomonadati</taxon>
        <taxon>Pseudomonadota</taxon>
        <taxon>Alphaproteobacteria</taxon>
        <taxon>Rhodospirillales</taxon>
        <taxon>Rhodospirillaceae</taxon>
        <taxon>Ferrovibrio</taxon>
    </lineage>
</organism>
<proteinExistence type="inferred from homology"/>
<gene>
    <name evidence="9" type="ORF">ACFOOQ_09480</name>
</gene>
<dbReference type="InterPro" id="IPR002781">
    <property type="entry name" value="TM_pro_TauE-like"/>
</dbReference>
<keyword evidence="4 8" id="KW-1003">Cell membrane</keyword>
<feature type="transmembrane region" description="Helical" evidence="8">
    <location>
        <begin position="140"/>
        <end position="162"/>
    </location>
</feature>
<comment type="caution">
    <text evidence="9">The sequence shown here is derived from an EMBL/GenBank/DDBJ whole genome shotgun (WGS) entry which is preliminary data.</text>
</comment>
<evidence type="ECO:0000256" key="8">
    <source>
        <dbReference type="RuleBase" id="RU363041"/>
    </source>
</evidence>
<keyword evidence="6 8" id="KW-1133">Transmembrane helix</keyword>
<dbReference type="RefSeq" id="WP_379724971.1">
    <property type="nucleotide sequence ID" value="NZ_JBHRYJ010000001.1"/>
</dbReference>
<evidence type="ECO:0000256" key="6">
    <source>
        <dbReference type="ARBA" id="ARBA00022989"/>
    </source>
</evidence>
<reference evidence="10" key="1">
    <citation type="journal article" date="2019" name="Int. J. Syst. Evol. Microbiol.">
        <title>The Global Catalogue of Microorganisms (GCM) 10K type strain sequencing project: providing services to taxonomists for standard genome sequencing and annotation.</title>
        <authorList>
            <consortium name="The Broad Institute Genomics Platform"/>
            <consortium name="The Broad Institute Genome Sequencing Center for Infectious Disease"/>
            <person name="Wu L."/>
            <person name="Ma J."/>
        </authorList>
    </citation>
    <scope>NUCLEOTIDE SEQUENCE [LARGE SCALE GENOMIC DNA]</scope>
    <source>
        <strain evidence="10">KCTC 42182</strain>
    </source>
</reference>
<dbReference type="PANTHER" id="PTHR30269">
    <property type="entry name" value="TRANSMEMBRANE PROTEIN YFCA"/>
    <property type="match status" value="1"/>
</dbReference>
<evidence type="ECO:0000313" key="10">
    <source>
        <dbReference type="Proteomes" id="UP001595711"/>
    </source>
</evidence>
<feature type="transmembrane region" description="Helical" evidence="8">
    <location>
        <begin position="83"/>
        <end position="101"/>
    </location>
</feature>
<feature type="transmembrane region" description="Helical" evidence="8">
    <location>
        <begin position="51"/>
        <end position="71"/>
    </location>
</feature>
<name>A0ABV7VFR3_9PROT</name>
<evidence type="ECO:0000256" key="2">
    <source>
        <dbReference type="ARBA" id="ARBA00009142"/>
    </source>
</evidence>
<feature type="transmembrane region" description="Helical" evidence="8">
    <location>
        <begin position="108"/>
        <end position="128"/>
    </location>
</feature>
<keyword evidence="7 8" id="KW-0472">Membrane</keyword>
<dbReference type="PANTHER" id="PTHR30269:SF37">
    <property type="entry name" value="MEMBRANE TRANSPORTER PROTEIN"/>
    <property type="match status" value="1"/>
</dbReference>
<feature type="transmembrane region" description="Helical" evidence="8">
    <location>
        <begin position="174"/>
        <end position="192"/>
    </location>
</feature>
<comment type="subcellular location">
    <subcellularLocation>
        <location evidence="1 8">Cell membrane</location>
        <topology evidence="1 8">Multi-pass membrane protein</topology>
    </subcellularLocation>
</comment>
<sequence>MAEALLGLFADPRYWVVVGAAALAGLVRGFSGFGSGMVFMPIASLLYEPRLAAVWLFVADDIAALTMLPAALRQCVWREVLPLAAGAVLAVPVGVALLVLVDADLMRWAICLVILVAVAVMASGWRYLGRLGLPATLGTGALAGLTAGAAALPGPPVVLLWLGGQGGAVTVRANLIAFFGFTAVASGISYWGGGLLTAEGLVGSLPLVPAYLLFLRFGSRLFARASDRQFRLVALGLCAFAALVGLPLWKML</sequence>
<comment type="similarity">
    <text evidence="2 8">Belongs to the 4-toluene sulfonate uptake permease (TSUP) (TC 2.A.102) family.</text>
</comment>
<keyword evidence="10" id="KW-1185">Reference proteome</keyword>
<feature type="transmembrane region" description="Helical" evidence="8">
    <location>
        <begin position="198"/>
        <end position="218"/>
    </location>
</feature>
<evidence type="ECO:0000256" key="3">
    <source>
        <dbReference type="ARBA" id="ARBA00022448"/>
    </source>
</evidence>
<evidence type="ECO:0000256" key="1">
    <source>
        <dbReference type="ARBA" id="ARBA00004651"/>
    </source>
</evidence>
<dbReference type="InterPro" id="IPR052017">
    <property type="entry name" value="TSUP"/>
</dbReference>
<dbReference type="Proteomes" id="UP001595711">
    <property type="component" value="Unassembled WGS sequence"/>
</dbReference>
<protein>
    <recommendedName>
        <fullName evidence="8">Probable membrane transporter protein</fullName>
    </recommendedName>
</protein>
<feature type="transmembrane region" description="Helical" evidence="8">
    <location>
        <begin position="230"/>
        <end position="249"/>
    </location>
</feature>
<keyword evidence="3" id="KW-0813">Transport</keyword>
<accession>A0ABV7VFR3</accession>
<evidence type="ECO:0000256" key="7">
    <source>
        <dbReference type="ARBA" id="ARBA00023136"/>
    </source>
</evidence>